<dbReference type="Gene3D" id="3.40.50.1100">
    <property type="match status" value="2"/>
</dbReference>
<dbReference type="PANTHER" id="PTHR10314">
    <property type="entry name" value="CYSTATHIONINE BETA-SYNTHASE"/>
    <property type="match status" value="1"/>
</dbReference>
<keyword evidence="5" id="KW-0808">Transferase</keyword>
<dbReference type="InterPro" id="IPR002347">
    <property type="entry name" value="SDR_fam"/>
</dbReference>
<protein>
    <submittedName>
        <fullName evidence="5">Cysteine synthase A</fullName>
        <ecNumber evidence="5">2.5.1.47</ecNumber>
    </submittedName>
</protein>
<evidence type="ECO:0000256" key="1">
    <source>
        <dbReference type="ARBA" id="ARBA00001933"/>
    </source>
</evidence>
<dbReference type="EC" id="2.5.1.47" evidence="5"/>
<dbReference type="InterPro" id="IPR005856">
    <property type="entry name" value="Cys_synth"/>
</dbReference>
<organism evidence="5 6">
    <name type="scientific">Pseudoflavonifractor hominis</name>
    <dbReference type="NCBI Taxonomy" id="2763059"/>
    <lineage>
        <taxon>Bacteria</taxon>
        <taxon>Bacillati</taxon>
        <taxon>Bacillota</taxon>
        <taxon>Clostridia</taxon>
        <taxon>Eubacteriales</taxon>
        <taxon>Oscillospiraceae</taxon>
        <taxon>Pseudoflavonifractor</taxon>
    </lineage>
</organism>
<dbReference type="Pfam" id="PF00291">
    <property type="entry name" value="PALP"/>
    <property type="match status" value="1"/>
</dbReference>
<comment type="caution">
    <text evidence="5">The sequence shown here is derived from an EMBL/GenBank/DDBJ whole genome shotgun (WGS) entry which is preliminary data.</text>
</comment>
<gene>
    <name evidence="5" type="primary">cysK</name>
    <name evidence="5" type="ORF">H8S34_01865</name>
</gene>
<dbReference type="RefSeq" id="WP_101693660.1">
    <property type="nucleotide sequence ID" value="NZ_JACOPR010000001.1"/>
</dbReference>
<keyword evidence="3" id="KW-0663">Pyridoxal phosphate</keyword>
<evidence type="ECO:0000313" key="5">
    <source>
        <dbReference type="EMBL" id="MBC5729579.1"/>
    </source>
</evidence>
<dbReference type="CDD" id="cd01561">
    <property type="entry name" value="CBS_like"/>
    <property type="match status" value="1"/>
</dbReference>
<evidence type="ECO:0000313" key="6">
    <source>
        <dbReference type="Proteomes" id="UP000660021"/>
    </source>
</evidence>
<dbReference type="NCBIfam" id="TIGR01136">
    <property type="entry name" value="cysKM"/>
    <property type="match status" value="1"/>
</dbReference>
<evidence type="ECO:0000256" key="2">
    <source>
        <dbReference type="ARBA" id="ARBA00004962"/>
    </source>
</evidence>
<reference evidence="5 6" key="1">
    <citation type="submission" date="2020-08" db="EMBL/GenBank/DDBJ databases">
        <title>Genome public.</title>
        <authorList>
            <person name="Liu C."/>
            <person name="Sun Q."/>
        </authorList>
    </citation>
    <scope>NUCLEOTIDE SEQUENCE [LARGE SCALE GENOMIC DNA]</scope>
    <source>
        <strain evidence="5 6">New-38</strain>
    </source>
</reference>
<dbReference type="EMBL" id="JACOPR010000001">
    <property type="protein sequence ID" value="MBC5729579.1"/>
    <property type="molecule type" value="Genomic_DNA"/>
</dbReference>
<dbReference type="PRINTS" id="PR00081">
    <property type="entry name" value="GDHRDH"/>
</dbReference>
<dbReference type="InterPro" id="IPR005859">
    <property type="entry name" value="CysK"/>
</dbReference>
<comment type="pathway">
    <text evidence="2">Amino-acid biosynthesis; L-cysteine biosynthesis; L-cysteine from L-serine: step 2/2.</text>
</comment>
<feature type="domain" description="Tryptophan synthase beta chain-like PALP" evidence="4">
    <location>
        <begin position="8"/>
        <end position="292"/>
    </location>
</feature>
<name>A0ABR7HPX7_9FIRM</name>
<proteinExistence type="predicted"/>
<comment type="cofactor">
    <cofactor evidence="1">
        <name>pyridoxal 5'-phosphate</name>
        <dbReference type="ChEBI" id="CHEBI:597326"/>
    </cofactor>
</comment>
<evidence type="ECO:0000259" key="4">
    <source>
        <dbReference type="Pfam" id="PF00291"/>
    </source>
</evidence>
<accession>A0ABR7HPX7</accession>
<evidence type="ECO:0000256" key="3">
    <source>
        <dbReference type="ARBA" id="ARBA00022898"/>
    </source>
</evidence>
<dbReference type="Proteomes" id="UP000660021">
    <property type="component" value="Unassembled WGS sequence"/>
</dbReference>
<keyword evidence="6" id="KW-1185">Reference proteome</keyword>
<dbReference type="SUPFAM" id="SSF53686">
    <property type="entry name" value="Tryptophan synthase beta subunit-like PLP-dependent enzymes"/>
    <property type="match status" value="1"/>
</dbReference>
<sequence>MNIAQQLTDLIGATPLLRLERVAPGCGILAKLECFNPLSSAKDRAAWYMIRDAEEKGLLQPGGVIVEPTSGNTGVGLSYVASVRGYRVILTMPETMSQERRSLLSALGAELVLTEGAKGMGGAIARAKELLEEIPGAWMPDQFNNPANARAHYETTGPEIWADTDGTVEVLVAGVGSGGTITGAGRYLKEQNPAVKVVAVEPAESPVLSGGKAGPHKIQGIGAGFVPGVLDTGVVDEVLTVKGEDAMAMVRALARKEGLLVGISSGAAAAAAQALSRRPEYQGKKIVVVLPDTGERYLSTGVFQEPRK</sequence>
<dbReference type="InterPro" id="IPR050214">
    <property type="entry name" value="Cys_Synth/Cystath_Beta-Synth"/>
</dbReference>
<dbReference type="GO" id="GO:0004124">
    <property type="term" value="F:cysteine synthase activity"/>
    <property type="evidence" value="ECO:0007669"/>
    <property type="project" value="UniProtKB-EC"/>
</dbReference>
<dbReference type="NCBIfam" id="TIGR01139">
    <property type="entry name" value="cysK"/>
    <property type="match status" value="1"/>
</dbReference>
<dbReference type="InterPro" id="IPR036052">
    <property type="entry name" value="TrpB-like_PALP_sf"/>
</dbReference>
<dbReference type="InterPro" id="IPR001926">
    <property type="entry name" value="TrpB-like_PALP"/>
</dbReference>